<organism evidence="2 3">
    <name type="scientific">Mycena alexandri</name>
    <dbReference type="NCBI Taxonomy" id="1745969"/>
    <lineage>
        <taxon>Eukaryota</taxon>
        <taxon>Fungi</taxon>
        <taxon>Dikarya</taxon>
        <taxon>Basidiomycota</taxon>
        <taxon>Agaricomycotina</taxon>
        <taxon>Agaricomycetes</taxon>
        <taxon>Agaricomycetidae</taxon>
        <taxon>Agaricales</taxon>
        <taxon>Marasmiineae</taxon>
        <taxon>Mycenaceae</taxon>
        <taxon>Mycena</taxon>
    </lineage>
</organism>
<evidence type="ECO:0000256" key="1">
    <source>
        <dbReference type="SAM" id="MobiDB-lite"/>
    </source>
</evidence>
<dbReference type="Proteomes" id="UP001218188">
    <property type="component" value="Unassembled WGS sequence"/>
</dbReference>
<feature type="region of interest" description="Disordered" evidence="1">
    <location>
        <begin position="1"/>
        <end position="44"/>
    </location>
</feature>
<sequence length="328" mass="35604">MSSIEGKTRGGTAQKTSATRVQSLNNQEEEIRASIPGGHPERWADVRPRISKVEGGHRTYLRGHCARKIVPRLAEALGDAESEIEGGKDEAGICANTEPGRMQNVSRSKGTAKCAHITGDEVVLPSDKEHSLTSCRVRTGVARQLAPDRRTVCASSGAKRGRAKSLYSRGDHDLREGIINLNVSGGNWEREGSTHRWASSISIAALDPERAKTTPSGITFNGGGVRAKKVTGTLFVVTVGGNRARRIGERRNQAFGEADSGMGRTRREIESIGGQRPDSAVEKFVGSEEREEEKEVIIRGGRRKEQKHAPDSTNRSHLPWASEQLTGE</sequence>
<feature type="compositionally biased region" description="Polar residues" evidence="1">
    <location>
        <begin position="1"/>
        <end position="26"/>
    </location>
</feature>
<protein>
    <submittedName>
        <fullName evidence="2">Uncharacterized protein</fullName>
    </submittedName>
</protein>
<accession>A0AAD6S317</accession>
<comment type="caution">
    <text evidence="2">The sequence shown here is derived from an EMBL/GenBank/DDBJ whole genome shotgun (WGS) entry which is preliminary data.</text>
</comment>
<reference evidence="2" key="1">
    <citation type="submission" date="2023-03" db="EMBL/GenBank/DDBJ databases">
        <title>Massive genome expansion in bonnet fungi (Mycena s.s.) driven by repeated elements and novel gene families across ecological guilds.</title>
        <authorList>
            <consortium name="Lawrence Berkeley National Laboratory"/>
            <person name="Harder C.B."/>
            <person name="Miyauchi S."/>
            <person name="Viragh M."/>
            <person name="Kuo A."/>
            <person name="Thoen E."/>
            <person name="Andreopoulos B."/>
            <person name="Lu D."/>
            <person name="Skrede I."/>
            <person name="Drula E."/>
            <person name="Henrissat B."/>
            <person name="Morin E."/>
            <person name="Kohler A."/>
            <person name="Barry K."/>
            <person name="LaButti K."/>
            <person name="Morin E."/>
            <person name="Salamov A."/>
            <person name="Lipzen A."/>
            <person name="Mereny Z."/>
            <person name="Hegedus B."/>
            <person name="Baldrian P."/>
            <person name="Stursova M."/>
            <person name="Weitz H."/>
            <person name="Taylor A."/>
            <person name="Grigoriev I.V."/>
            <person name="Nagy L.G."/>
            <person name="Martin F."/>
            <person name="Kauserud H."/>
        </authorList>
    </citation>
    <scope>NUCLEOTIDE SEQUENCE</scope>
    <source>
        <strain evidence="2">CBHHK200</strain>
    </source>
</reference>
<gene>
    <name evidence="2" type="ORF">C8F04DRAFT_1318572</name>
</gene>
<evidence type="ECO:0000313" key="2">
    <source>
        <dbReference type="EMBL" id="KAJ7020314.1"/>
    </source>
</evidence>
<name>A0AAD6S317_9AGAR</name>
<feature type="region of interest" description="Disordered" evidence="1">
    <location>
        <begin position="257"/>
        <end position="328"/>
    </location>
</feature>
<evidence type="ECO:0000313" key="3">
    <source>
        <dbReference type="Proteomes" id="UP001218188"/>
    </source>
</evidence>
<keyword evidence="3" id="KW-1185">Reference proteome</keyword>
<dbReference type="EMBL" id="JARJCM010000268">
    <property type="protein sequence ID" value="KAJ7020314.1"/>
    <property type="molecule type" value="Genomic_DNA"/>
</dbReference>
<proteinExistence type="predicted"/>
<feature type="compositionally biased region" description="Basic and acidic residues" evidence="1">
    <location>
        <begin position="279"/>
        <end position="297"/>
    </location>
</feature>
<dbReference type="AlphaFoldDB" id="A0AAD6S317"/>